<evidence type="ECO:0000313" key="5">
    <source>
        <dbReference type="EMBL" id="CAE4567639.1"/>
    </source>
</evidence>
<sequence length="571" mass="59957">MPPPLREGPPAPQRLAPLARLLPLALTPFAAEGQLLCRPRAPTGGSPSSTPRSGNWPHAANWAGSAKCALAAAGIGRSACHWQASVYGEGAHWEVVATLQGHNDAVCAVAWSASGQRVLSGSADGTAVAWEWRDPEANASGHTGGWKALVRLGEFHHEVVRGVAWSPDGSRALTASLDGTVRIWEPGNFSRIPDDVREGGDAAFEAIEVTSFSNGGSSSTNLTRPITYSHPPRWDMVSTLAGHSDTFWAVTWPENTGGQVLTGSPDRTACPWQDRERMISGTTRSPLRAPGVRSGAPDGGVRLVSCLEAAGAGLSRAHGSTEQFSSYALSGHVWCGAGEPPGRWSLLADLQVPGGFFGTAEARKRPEAKPHLVAAARWSPDGRRVLTGGSDGTVRIWQSTGPSPHGSNRTWWEVVAAIKAHAQAVTAVAWAPDSSGVFSASRDGTASAWRPRVLNPSAVYLDSSEWGPPAVFDVHSTTGWVSPWAAPWAAAWSPDGRQVLTSGGDGAVRIWQESIGDPLRWEVVGALRGHAGAVWDVAWSPDGSRVLTAGDDGNARIWQLRSAGVAGGSAA</sequence>
<keyword evidence="1 3" id="KW-0853">WD repeat</keyword>
<dbReference type="AlphaFoldDB" id="A0A7S4PZR7"/>
<feature type="region of interest" description="Disordered" evidence="4">
    <location>
        <begin position="37"/>
        <end position="58"/>
    </location>
</feature>
<proteinExistence type="predicted"/>
<feature type="repeat" description="WD" evidence="3">
    <location>
        <begin position="373"/>
        <end position="398"/>
    </location>
</feature>
<feature type="repeat" description="WD" evidence="3">
    <location>
        <begin position="153"/>
        <end position="185"/>
    </location>
</feature>
<feature type="repeat" description="WD" evidence="3">
    <location>
        <begin position="418"/>
        <end position="449"/>
    </location>
</feature>
<dbReference type="InterPro" id="IPR015943">
    <property type="entry name" value="WD40/YVTN_repeat-like_dom_sf"/>
</dbReference>
<evidence type="ECO:0000256" key="3">
    <source>
        <dbReference type="PROSITE-ProRule" id="PRU00221"/>
    </source>
</evidence>
<organism evidence="5">
    <name type="scientific">Alexandrium monilatum</name>
    <dbReference type="NCBI Taxonomy" id="311494"/>
    <lineage>
        <taxon>Eukaryota</taxon>
        <taxon>Sar</taxon>
        <taxon>Alveolata</taxon>
        <taxon>Dinophyceae</taxon>
        <taxon>Gonyaulacales</taxon>
        <taxon>Pyrocystaceae</taxon>
        <taxon>Alexandrium</taxon>
    </lineage>
</organism>
<dbReference type="Pfam" id="PF00400">
    <property type="entry name" value="WD40"/>
    <property type="match status" value="6"/>
</dbReference>
<dbReference type="PROSITE" id="PS50294">
    <property type="entry name" value="WD_REPEATS_REGION"/>
    <property type="match status" value="5"/>
</dbReference>
<evidence type="ECO:0000256" key="2">
    <source>
        <dbReference type="ARBA" id="ARBA00022737"/>
    </source>
</evidence>
<name>A0A7S4PZR7_9DINO</name>
<dbReference type="PANTHER" id="PTHR19848">
    <property type="entry name" value="WD40 REPEAT PROTEIN"/>
    <property type="match status" value="1"/>
</dbReference>
<evidence type="ECO:0000256" key="1">
    <source>
        <dbReference type="ARBA" id="ARBA00022574"/>
    </source>
</evidence>
<dbReference type="PANTHER" id="PTHR19848:SF8">
    <property type="entry name" value="F-BOX AND WD REPEAT DOMAIN CONTAINING 7"/>
    <property type="match status" value="1"/>
</dbReference>
<dbReference type="InterPro" id="IPR036322">
    <property type="entry name" value="WD40_repeat_dom_sf"/>
</dbReference>
<feature type="repeat" description="WD" evidence="3">
    <location>
        <begin position="527"/>
        <end position="562"/>
    </location>
</feature>
<dbReference type="PROSITE" id="PS50082">
    <property type="entry name" value="WD_REPEATS_2"/>
    <property type="match status" value="6"/>
</dbReference>
<feature type="repeat" description="WD" evidence="3">
    <location>
        <begin position="99"/>
        <end position="140"/>
    </location>
</feature>
<dbReference type="SUPFAM" id="SSF50978">
    <property type="entry name" value="WD40 repeat-like"/>
    <property type="match status" value="1"/>
</dbReference>
<evidence type="ECO:0008006" key="6">
    <source>
        <dbReference type="Google" id="ProtNLM"/>
    </source>
</evidence>
<accession>A0A7S4PZR7</accession>
<dbReference type="PRINTS" id="PR00320">
    <property type="entry name" value="GPROTEINBRPT"/>
</dbReference>
<protein>
    <recommendedName>
        <fullName evidence="6">Cytosolic iron-sulfur protein assembly protein CIAO1 homolog</fullName>
    </recommendedName>
</protein>
<keyword evidence="2" id="KW-0677">Repeat</keyword>
<gene>
    <name evidence="5" type="ORF">AMON00008_LOCUS7258</name>
</gene>
<dbReference type="InterPro" id="IPR001680">
    <property type="entry name" value="WD40_rpt"/>
</dbReference>
<evidence type="ECO:0000256" key="4">
    <source>
        <dbReference type="SAM" id="MobiDB-lite"/>
    </source>
</evidence>
<feature type="compositionally biased region" description="Low complexity" evidence="4">
    <location>
        <begin position="38"/>
        <end position="54"/>
    </location>
</feature>
<dbReference type="Gene3D" id="2.130.10.10">
    <property type="entry name" value="YVTN repeat-like/Quinoprotein amine dehydrogenase"/>
    <property type="match status" value="2"/>
</dbReference>
<feature type="repeat" description="WD" evidence="3">
    <location>
        <begin position="491"/>
        <end position="512"/>
    </location>
</feature>
<dbReference type="InterPro" id="IPR020472">
    <property type="entry name" value="WD40_PAC1"/>
</dbReference>
<dbReference type="SMART" id="SM00320">
    <property type="entry name" value="WD40"/>
    <property type="match status" value="7"/>
</dbReference>
<reference evidence="5" key="1">
    <citation type="submission" date="2021-01" db="EMBL/GenBank/DDBJ databases">
        <authorList>
            <person name="Corre E."/>
            <person name="Pelletier E."/>
            <person name="Niang G."/>
            <person name="Scheremetjew M."/>
            <person name="Finn R."/>
            <person name="Kale V."/>
            <person name="Holt S."/>
            <person name="Cochrane G."/>
            <person name="Meng A."/>
            <person name="Brown T."/>
            <person name="Cohen L."/>
        </authorList>
    </citation>
    <scope>NUCLEOTIDE SEQUENCE</scope>
    <source>
        <strain evidence="5">CCMP3105</strain>
    </source>
</reference>
<dbReference type="EMBL" id="HBNR01011277">
    <property type="protein sequence ID" value="CAE4567639.1"/>
    <property type="molecule type" value="Transcribed_RNA"/>
</dbReference>